<evidence type="ECO:0000313" key="3">
    <source>
        <dbReference type="Proteomes" id="UP000789901"/>
    </source>
</evidence>
<comment type="caution">
    <text evidence="2">The sequence shown here is derived from an EMBL/GenBank/DDBJ whole genome shotgun (WGS) entry which is preliminary data.</text>
</comment>
<feature type="region of interest" description="Disordered" evidence="1">
    <location>
        <begin position="124"/>
        <end position="143"/>
    </location>
</feature>
<dbReference type="EMBL" id="CAJVQB010027236">
    <property type="protein sequence ID" value="CAG8810182.1"/>
    <property type="molecule type" value="Genomic_DNA"/>
</dbReference>
<gene>
    <name evidence="2" type="ORF">GMARGA_LOCUS25047</name>
</gene>
<proteinExistence type="predicted"/>
<organism evidence="2 3">
    <name type="scientific">Gigaspora margarita</name>
    <dbReference type="NCBI Taxonomy" id="4874"/>
    <lineage>
        <taxon>Eukaryota</taxon>
        <taxon>Fungi</taxon>
        <taxon>Fungi incertae sedis</taxon>
        <taxon>Mucoromycota</taxon>
        <taxon>Glomeromycotina</taxon>
        <taxon>Glomeromycetes</taxon>
        <taxon>Diversisporales</taxon>
        <taxon>Gigasporaceae</taxon>
        <taxon>Gigaspora</taxon>
    </lineage>
</organism>
<keyword evidence="3" id="KW-1185">Reference proteome</keyword>
<protein>
    <submittedName>
        <fullName evidence="2">9706_t:CDS:1</fullName>
    </submittedName>
</protein>
<reference evidence="2 3" key="1">
    <citation type="submission" date="2021-06" db="EMBL/GenBank/DDBJ databases">
        <authorList>
            <person name="Kallberg Y."/>
            <person name="Tangrot J."/>
            <person name="Rosling A."/>
        </authorList>
    </citation>
    <scope>NUCLEOTIDE SEQUENCE [LARGE SCALE GENOMIC DNA]</scope>
    <source>
        <strain evidence="2 3">120-4 pot B 10/14</strain>
    </source>
</reference>
<evidence type="ECO:0000256" key="1">
    <source>
        <dbReference type="SAM" id="MobiDB-lite"/>
    </source>
</evidence>
<dbReference type="Proteomes" id="UP000789901">
    <property type="component" value="Unassembled WGS sequence"/>
</dbReference>
<feature type="non-terminal residue" evidence="2">
    <location>
        <position position="1"/>
    </location>
</feature>
<sequence length="158" mass="17555">LSEDMSEHSIVHQLTNEQIESVATMTISGLHSYEIVSTLRQSDTSVLATRTTVTSRIKGSHAILKAYLQTFTGNLHCVYTAISLARKYQEWSKFQQLAAQDILKSIIDEPSIALQDPSIVHTKNRFSGAPNNQKVNSTKRDPSGFKLVNPKARHCAIC</sequence>
<accession>A0ABN7W0W2</accession>
<name>A0ABN7W0W2_GIGMA</name>
<evidence type="ECO:0000313" key="2">
    <source>
        <dbReference type="EMBL" id="CAG8810182.1"/>
    </source>
</evidence>